<keyword evidence="3" id="KW-1185">Reference proteome</keyword>
<evidence type="ECO:0000256" key="1">
    <source>
        <dbReference type="SAM" id="Phobius"/>
    </source>
</evidence>
<keyword evidence="1" id="KW-0472">Membrane</keyword>
<dbReference type="PANTHER" id="PTHR38468">
    <property type="entry name" value="SLL0939 PROTEIN"/>
    <property type="match status" value="1"/>
</dbReference>
<accession>A0A6C0U8B2</accession>
<dbReference type="Proteomes" id="UP000477680">
    <property type="component" value="Chromosome"/>
</dbReference>
<keyword evidence="1" id="KW-0812">Transmembrane</keyword>
<feature type="transmembrane region" description="Helical" evidence="1">
    <location>
        <begin position="12"/>
        <end position="34"/>
    </location>
</feature>
<keyword evidence="1" id="KW-1133">Transmembrane helix</keyword>
<dbReference type="InterPro" id="IPR012427">
    <property type="entry name" value="DUF1622"/>
</dbReference>
<dbReference type="AlphaFoldDB" id="A0A6C0U8B2"/>
<proteinExistence type="predicted"/>
<feature type="transmembrane region" description="Helical" evidence="1">
    <location>
        <begin position="55"/>
        <end position="78"/>
    </location>
</feature>
<feature type="transmembrane region" description="Helical" evidence="1">
    <location>
        <begin position="84"/>
        <end position="102"/>
    </location>
</feature>
<reference evidence="2 3" key="1">
    <citation type="submission" date="2020-02" db="EMBL/GenBank/DDBJ databases">
        <title>Genome sequencing for Kineobactrum sp. M2.</title>
        <authorList>
            <person name="Park S.-J."/>
        </authorList>
    </citation>
    <scope>NUCLEOTIDE SEQUENCE [LARGE SCALE GENOMIC DNA]</scope>
    <source>
        <strain evidence="2 3">M2</strain>
    </source>
</reference>
<gene>
    <name evidence="2" type="ORF">G3T16_10335</name>
</gene>
<name>A0A6C0U8B2_9GAMM</name>
<sequence length="120" mass="13387">MNEFIAPAASWSAAVIETIGVGTITVFALYSLFNAAARMLRKEDSDSIFQELRQLLGRGILLGLEFLIASDIIYTVAVELTFETIGVLAIVVLIRTFLSFTLEVEMSGKWPWQNNRLRDS</sequence>
<organism evidence="2 3">
    <name type="scientific">Kineobactrum salinum</name>
    <dbReference type="NCBI Taxonomy" id="2708301"/>
    <lineage>
        <taxon>Bacteria</taxon>
        <taxon>Pseudomonadati</taxon>
        <taxon>Pseudomonadota</taxon>
        <taxon>Gammaproteobacteria</taxon>
        <taxon>Cellvibrionales</taxon>
        <taxon>Halieaceae</taxon>
        <taxon>Kineobactrum</taxon>
    </lineage>
</organism>
<dbReference type="Pfam" id="PF07784">
    <property type="entry name" value="DUF1622"/>
    <property type="match status" value="1"/>
</dbReference>
<dbReference type="KEGG" id="kim:G3T16_10335"/>
<protein>
    <submittedName>
        <fullName evidence="2">DUF1622 domain-containing protein</fullName>
    </submittedName>
</protein>
<dbReference type="EMBL" id="CP048711">
    <property type="protein sequence ID" value="QIB65754.1"/>
    <property type="molecule type" value="Genomic_DNA"/>
</dbReference>
<dbReference type="RefSeq" id="WP_163495153.1">
    <property type="nucleotide sequence ID" value="NZ_CP048711.1"/>
</dbReference>
<evidence type="ECO:0000313" key="3">
    <source>
        <dbReference type="Proteomes" id="UP000477680"/>
    </source>
</evidence>
<dbReference type="PANTHER" id="PTHR38468:SF1">
    <property type="entry name" value="SLL0939 PROTEIN"/>
    <property type="match status" value="1"/>
</dbReference>
<evidence type="ECO:0000313" key="2">
    <source>
        <dbReference type="EMBL" id="QIB65754.1"/>
    </source>
</evidence>